<evidence type="ECO:0000256" key="2">
    <source>
        <dbReference type="ARBA" id="ARBA00037999"/>
    </source>
</evidence>
<evidence type="ECO:0000256" key="5">
    <source>
        <dbReference type="RuleBase" id="RU004508"/>
    </source>
</evidence>
<organism evidence="6 7">
    <name type="scientific">Klugiella xanthotipulae</name>
    <dbReference type="NCBI Taxonomy" id="244735"/>
    <lineage>
        <taxon>Bacteria</taxon>
        <taxon>Bacillati</taxon>
        <taxon>Actinomycetota</taxon>
        <taxon>Actinomycetes</taxon>
        <taxon>Micrococcales</taxon>
        <taxon>Microbacteriaceae</taxon>
        <taxon>Klugiella</taxon>
    </lineage>
</organism>
<dbReference type="InterPro" id="IPR015421">
    <property type="entry name" value="PyrdxlP-dep_Trfase_major"/>
</dbReference>
<evidence type="ECO:0000256" key="4">
    <source>
        <dbReference type="PIRSR" id="PIRSR000390-2"/>
    </source>
</evidence>
<dbReference type="PANTHER" id="PTHR30244">
    <property type="entry name" value="TRANSAMINASE"/>
    <property type="match status" value="1"/>
</dbReference>
<feature type="active site" description="Proton acceptor" evidence="3">
    <location>
        <position position="198"/>
    </location>
</feature>
<dbReference type="Gene3D" id="3.40.640.10">
    <property type="entry name" value="Type I PLP-dependent aspartate aminotransferase-like (Major domain)"/>
    <property type="match status" value="1"/>
</dbReference>
<dbReference type="SUPFAM" id="SSF53383">
    <property type="entry name" value="PLP-dependent transferases"/>
    <property type="match status" value="1"/>
</dbReference>
<gene>
    <name evidence="6" type="ORF">FB466_2583</name>
</gene>
<dbReference type="InterPro" id="IPR015424">
    <property type="entry name" value="PyrdxlP-dep_Trfase"/>
</dbReference>
<dbReference type="CDD" id="cd00616">
    <property type="entry name" value="AHBA_syn"/>
    <property type="match status" value="1"/>
</dbReference>
<feature type="modified residue" description="N6-(pyridoxal phosphate)lysine" evidence="4">
    <location>
        <position position="198"/>
    </location>
</feature>
<dbReference type="GO" id="GO:0030170">
    <property type="term" value="F:pyridoxal phosphate binding"/>
    <property type="evidence" value="ECO:0007669"/>
    <property type="project" value="TreeGrafter"/>
</dbReference>
<name>A0A543HGY3_9MICO</name>
<comment type="similarity">
    <text evidence="2 5">Belongs to the DegT/DnrJ/EryC1 family.</text>
</comment>
<keyword evidence="1 4" id="KW-0663">Pyridoxal phosphate</keyword>
<dbReference type="Proteomes" id="UP000318331">
    <property type="component" value="Unassembled WGS sequence"/>
</dbReference>
<accession>A0A543HGY3</accession>
<dbReference type="GO" id="GO:0000271">
    <property type="term" value="P:polysaccharide biosynthetic process"/>
    <property type="evidence" value="ECO:0007669"/>
    <property type="project" value="TreeGrafter"/>
</dbReference>
<evidence type="ECO:0000313" key="6">
    <source>
        <dbReference type="EMBL" id="TQM57588.1"/>
    </source>
</evidence>
<dbReference type="PANTHER" id="PTHR30244:SF36">
    <property type="entry name" value="3-OXO-GLUCOSE-6-PHOSPHATE:GLUTAMATE AMINOTRANSFERASE"/>
    <property type="match status" value="1"/>
</dbReference>
<dbReference type="InterPro" id="IPR000653">
    <property type="entry name" value="DegT/StrS_aminotransferase"/>
</dbReference>
<dbReference type="RefSeq" id="WP_141918822.1">
    <property type="nucleotide sequence ID" value="NZ_BAAAYS010000015.1"/>
</dbReference>
<keyword evidence="7" id="KW-1185">Reference proteome</keyword>
<comment type="caution">
    <text evidence="6">The sequence shown here is derived from an EMBL/GenBank/DDBJ whole genome shotgun (WGS) entry which is preliminary data.</text>
</comment>
<dbReference type="Gene3D" id="3.90.1150.10">
    <property type="entry name" value="Aspartate Aminotransferase, domain 1"/>
    <property type="match status" value="1"/>
</dbReference>
<dbReference type="Pfam" id="PF01041">
    <property type="entry name" value="DegT_DnrJ_EryC1"/>
    <property type="match status" value="1"/>
</dbReference>
<evidence type="ECO:0000256" key="1">
    <source>
        <dbReference type="ARBA" id="ARBA00022898"/>
    </source>
</evidence>
<proteinExistence type="inferred from homology"/>
<protein>
    <submittedName>
        <fullName evidence="6">dTDP-4-amino-4,6-dideoxygalactose transaminase</fullName>
    </submittedName>
</protein>
<sequence length="373" mass="39561">MTAEKKIVPFNDLGRIEPGLHADIIDAITRVVGSGWFVMGPEHNALEKELAAFVGVECAALVANGTDALTLALCALGVTSDDLVLTCANAGGYTSIAAGALGATPVYADVDAVSYLVTVETVRAGVEHAVTTHGRQPACIVVTHLFGASADIVGITEWAHDRGIPVVEDCAQALGGVAGNARLGSIADISTTSFYPTKNLGALGDAGAVFTNRSDLDARVRSLRQYGWGAKYHNVVSGGMNSRCDEAQAAVLRLKLRQLDGWNERRRAIHAQYEQALTSPSARLLNSVRNDYVGHLAVVVVEDREAAARVFAEHGVKTDIHYPVCDHLQATAPAGAYSLPVSEYAAEHILSIPLFPELTDEETGRIVEALREL</sequence>
<reference evidence="6 7" key="1">
    <citation type="submission" date="2019-06" db="EMBL/GenBank/DDBJ databases">
        <title>Sequencing the genomes of 1000 actinobacteria strains.</title>
        <authorList>
            <person name="Klenk H.-P."/>
        </authorList>
    </citation>
    <scope>NUCLEOTIDE SEQUENCE [LARGE SCALE GENOMIC DNA]</scope>
    <source>
        <strain evidence="6 7">DSM 18031</strain>
    </source>
</reference>
<dbReference type="OrthoDB" id="9804264at2"/>
<dbReference type="InterPro" id="IPR015422">
    <property type="entry name" value="PyrdxlP-dep_Trfase_small"/>
</dbReference>
<evidence type="ECO:0000313" key="7">
    <source>
        <dbReference type="Proteomes" id="UP000318331"/>
    </source>
</evidence>
<dbReference type="AlphaFoldDB" id="A0A543HGY3"/>
<dbReference type="PIRSF" id="PIRSF000390">
    <property type="entry name" value="PLP_StrS"/>
    <property type="match status" value="1"/>
</dbReference>
<dbReference type="GO" id="GO:0008483">
    <property type="term" value="F:transaminase activity"/>
    <property type="evidence" value="ECO:0007669"/>
    <property type="project" value="TreeGrafter"/>
</dbReference>
<dbReference type="EMBL" id="VFPN01000004">
    <property type="protein sequence ID" value="TQM57588.1"/>
    <property type="molecule type" value="Genomic_DNA"/>
</dbReference>
<evidence type="ECO:0000256" key="3">
    <source>
        <dbReference type="PIRSR" id="PIRSR000390-1"/>
    </source>
</evidence>